<feature type="compositionally biased region" description="Basic residues" evidence="1">
    <location>
        <begin position="28"/>
        <end position="38"/>
    </location>
</feature>
<feature type="compositionally biased region" description="Basic and acidic residues" evidence="1">
    <location>
        <begin position="1"/>
        <end position="10"/>
    </location>
</feature>
<evidence type="ECO:0000256" key="1">
    <source>
        <dbReference type="SAM" id="MobiDB-lite"/>
    </source>
</evidence>
<protein>
    <submittedName>
        <fullName evidence="2">Uncharacterized protein</fullName>
    </submittedName>
</protein>
<name>A0A5B7CQV2_PORTR</name>
<dbReference type="AlphaFoldDB" id="A0A5B7CQV2"/>
<accession>A0A5B7CQV2</accession>
<sequence length="128" mass="13980">MLHNTQRPDPEAPAGPIDRRERSWSCPGRRHHPRRGASHLHSSGQPGLPEEHRPVRGATCTAYNTTCIYIWNALEIIPRTPEPPGLSGLRGAQDRGFLKDGLRAAGGVGRVATFGTVVNLPPRGHLPY</sequence>
<evidence type="ECO:0000313" key="2">
    <source>
        <dbReference type="EMBL" id="MPC11889.1"/>
    </source>
</evidence>
<proteinExistence type="predicted"/>
<keyword evidence="3" id="KW-1185">Reference proteome</keyword>
<gene>
    <name evidence="2" type="ORF">E2C01_004564</name>
</gene>
<reference evidence="2 3" key="1">
    <citation type="submission" date="2019-05" db="EMBL/GenBank/DDBJ databases">
        <title>Another draft genome of Portunus trituberculatus and its Hox gene families provides insights of decapod evolution.</title>
        <authorList>
            <person name="Jeong J.-H."/>
            <person name="Song I."/>
            <person name="Kim S."/>
            <person name="Choi T."/>
            <person name="Kim D."/>
            <person name="Ryu S."/>
            <person name="Kim W."/>
        </authorList>
    </citation>
    <scope>NUCLEOTIDE SEQUENCE [LARGE SCALE GENOMIC DNA]</scope>
    <source>
        <tissue evidence="2">Muscle</tissue>
    </source>
</reference>
<feature type="region of interest" description="Disordered" evidence="1">
    <location>
        <begin position="1"/>
        <end position="54"/>
    </location>
</feature>
<dbReference type="EMBL" id="VSRR010000186">
    <property type="protein sequence ID" value="MPC11889.1"/>
    <property type="molecule type" value="Genomic_DNA"/>
</dbReference>
<dbReference type="Proteomes" id="UP000324222">
    <property type="component" value="Unassembled WGS sequence"/>
</dbReference>
<comment type="caution">
    <text evidence="2">The sequence shown here is derived from an EMBL/GenBank/DDBJ whole genome shotgun (WGS) entry which is preliminary data.</text>
</comment>
<organism evidence="2 3">
    <name type="scientific">Portunus trituberculatus</name>
    <name type="common">Swimming crab</name>
    <name type="synonym">Neptunus trituberculatus</name>
    <dbReference type="NCBI Taxonomy" id="210409"/>
    <lineage>
        <taxon>Eukaryota</taxon>
        <taxon>Metazoa</taxon>
        <taxon>Ecdysozoa</taxon>
        <taxon>Arthropoda</taxon>
        <taxon>Crustacea</taxon>
        <taxon>Multicrustacea</taxon>
        <taxon>Malacostraca</taxon>
        <taxon>Eumalacostraca</taxon>
        <taxon>Eucarida</taxon>
        <taxon>Decapoda</taxon>
        <taxon>Pleocyemata</taxon>
        <taxon>Brachyura</taxon>
        <taxon>Eubrachyura</taxon>
        <taxon>Portunoidea</taxon>
        <taxon>Portunidae</taxon>
        <taxon>Portuninae</taxon>
        <taxon>Portunus</taxon>
    </lineage>
</organism>
<evidence type="ECO:0000313" key="3">
    <source>
        <dbReference type="Proteomes" id="UP000324222"/>
    </source>
</evidence>